<keyword evidence="5" id="KW-0862">Zinc</keyword>
<dbReference type="SMART" id="SM00849">
    <property type="entry name" value="Lactamase_B"/>
    <property type="match status" value="1"/>
</dbReference>
<dbReference type="PANTHER" id="PTHR42978:SF2">
    <property type="entry name" value="102 KBASES UNSTABLE REGION: FROM 1 TO 119443"/>
    <property type="match status" value="1"/>
</dbReference>
<organism evidence="7 8">
    <name type="scientific">Flintibacter hominis</name>
    <dbReference type="NCBI Taxonomy" id="2763048"/>
    <lineage>
        <taxon>Bacteria</taxon>
        <taxon>Bacillati</taxon>
        <taxon>Bacillota</taxon>
        <taxon>Clostridia</taxon>
        <taxon>Eubacteriales</taxon>
        <taxon>Flintibacter</taxon>
    </lineage>
</organism>
<evidence type="ECO:0000256" key="2">
    <source>
        <dbReference type="ARBA" id="ARBA00007749"/>
    </source>
</evidence>
<dbReference type="RefSeq" id="WP_186853392.1">
    <property type="nucleotide sequence ID" value="NZ_JACOPO010000012.1"/>
</dbReference>
<dbReference type="GO" id="GO:0046872">
    <property type="term" value="F:metal ion binding"/>
    <property type="evidence" value="ECO:0007669"/>
    <property type="project" value="UniProtKB-KW"/>
</dbReference>
<dbReference type="Proteomes" id="UP000628736">
    <property type="component" value="Unassembled WGS sequence"/>
</dbReference>
<keyword evidence="8" id="KW-1185">Reference proteome</keyword>
<dbReference type="InterPro" id="IPR001279">
    <property type="entry name" value="Metallo-B-lactamas"/>
</dbReference>
<evidence type="ECO:0000256" key="1">
    <source>
        <dbReference type="ARBA" id="ARBA00001947"/>
    </source>
</evidence>
<dbReference type="Gene3D" id="3.60.15.10">
    <property type="entry name" value="Ribonuclease Z/Hydroxyacylglutathione hydrolase-like"/>
    <property type="match status" value="1"/>
</dbReference>
<comment type="cofactor">
    <cofactor evidence="1">
        <name>Zn(2+)</name>
        <dbReference type="ChEBI" id="CHEBI:29105"/>
    </cofactor>
</comment>
<protein>
    <submittedName>
        <fullName evidence="7">N-acyl homoserine lactonase family protein</fullName>
    </submittedName>
</protein>
<keyword evidence="4" id="KW-0378">Hydrolase</keyword>
<sequence length="235" mass="25794">MLTKVFPGKSSAGALGLSTCALLRAPGHTLLFDTAAHGVIKTIQNSLARLEVAPETVDTIFLSHMHYDHLNNAAYYPNAQIIVGRSEWEYATTSKDEWTPLESVLYLQHCRQVRLVDDGEEILPGIRAIWTPGHTPGHMSLAVDTPKGVVVLAGDAVKNRSELELEYSDQYVDQQASTASIKKIKSMAYKVLPGHDGYLLVQDGKVVPEQELVLDIMLPRGCMDGDNGVYHLSVK</sequence>
<dbReference type="CDD" id="cd07729">
    <property type="entry name" value="AHL_lactonase_MBL-fold"/>
    <property type="match status" value="1"/>
</dbReference>
<evidence type="ECO:0000256" key="4">
    <source>
        <dbReference type="ARBA" id="ARBA00022801"/>
    </source>
</evidence>
<dbReference type="InterPro" id="IPR036866">
    <property type="entry name" value="RibonucZ/Hydroxyglut_hydro"/>
</dbReference>
<dbReference type="SUPFAM" id="SSF56281">
    <property type="entry name" value="Metallo-hydrolase/oxidoreductase"/>
    <property type="match status" value="1"/>
</dbReference>
<evidence type="ECO:0000313" key="7">
    <source>
        <dbReference type="EMBL" id="MBC5723679.1"/>
    </source>
</evidence>
<keyword evidence="3" id="KW-0479">Metal-binding</keyword>
<name>A0A8J6J3L3_9FIRM</name>
<gene>
    <name evidence="7" type="ORF">H8S11_12760</name>
</gene>
<dbReference type="Pfam" id="PF00753">
    <property type="entry name" value="Lactamase_B"/>
    <property type="match status" value="1"/>
</dbReference>
<evidence type="ECO:0000256" key="5">
    <source>
        <dbReference type="ARBA" id="ARBA00022833"/>
    </source>
</evidence>
<comment type="caution">
    <text evidence="7">The sequence shown here is derived from an EMBL/GenBank/DDBJ whole genome shotgun (WGS) entry which is preliminary data.</text>
</comment>
<feature type="domain" description="Metallo-beta-lactamase" evidence="6">
    <location>
        <begin position="17"/>
        <end position="195"/>
    </location>
</feature>
<dbReference type="AlphaFoldDB" id="A0A8J6J3L3"/>
<evidence type="ECO:0000259" key="6">
    <source>
        <dbReference type="SMART" id="SM00849"/>
    </source>
</evidence>
<comment type="similarity">
    <text evidence="2">Belongs to the metallo-beta-lactamase superfamily.</text>
</comment>
<proteinExistence type="inferred from homology"/>
<evidence type="ECO:0000313" key="8">
    <source>
        <dbReference type="Proteomes" id="UP000628736"/>
    </source>
</evidence>
<accession>A0A8J6J3L3</accession>
<evidence type="ECO:0000256" key="3">
    <source>
        <dbReference type="ARBA" id="ARBA00022723"/>
    </source>
</evidence>
<dbReference type="InterPro" id="IPR051013">
    <property type="entry name" value="MBL_superfamily_lactonases"/>
</dbReference>
<dbReference type="EMBL" id="JACOPO010000012">
    <property type="protein sequence ID" value="MBC5723679.1"/>
    <property type="molecule type" value="Genomic_DNA"/>
</dbReference>
<dbReference type="GO" id="GO:0016787">
    <property type="term" value="F:hydrolase activity"/>
    <property type="evidence" value="ECO:0007669"/>
    <property type="project" value="UniProtKB-KW"/>
</dbReference>
<reference evidence="7" key="1">
    <citation type="submission" date="2020-08" db="EMBL/GenBank/DDBJ databases">
        <title>Genome public.</title>
        <authorList>
            <person name="Liu C."/>
            <person name="Sun Q."/>
        </authorList>
    </citation>
    <scope>NUCLEOTIDE SEQUENCE</scope>
    <source>
        <strain evidence="7">NSJ-23</strain>
    </source>
</reference>
<dbReference type="PANTHER" id="PTHR42978">
    <property type="entry name" value="QUORUM-QUENCHING LACTONASE YTNP-RELATED-RELATED"/>
    <property type="match status" value="1"/>
</dbReference>